<evidence type="ECO:0000313" key="3">
    <source>
        <dbReference type="Proteomes" id="UP000434101"/>
    </source>
</evidence>
<name>A0A6B0VSD9_9EURY</name>
<evidence type="ECO:0000313" key="2">
    <source>
        <dbReference type="EMBL" id="MXV64043.1"/>
    </source>
</evidence>
<dbReference type="InterPro" id="IPR019278">
    <property type="entry name" value="DICT_dom"/>
</dbReference>
<evidence type="ECO:0000259" key="1">
    <source>
        <dbReference type="Pfam" id="PF10069"/>
    </source>
</evidence>
<dbReference type="InterPro" id="IPR016954">
    <property type="entry name" value="Uncharacterised_Vng0742h"/>
</dbReference>
<dbReference type="EMBL" id="WUYX01000069">
    <property type="protein sequence ID" value="MXV64043.1"/>
    <property type="molecule type" value="Genomic_DNA"/>
</dbReference>
<proteinExistence type="predicted"/>
<dbReference type="OrthoDB" id="198447at2157"/>
<accession>A0A6B0VSD9</accession>
<sequence>MTLSDYIDRIESASRTITVYAPAPRPALVDRLRRETGVRSVDYRSLPEMTAASRAFLVVHEGGEFVAAIGLDAVREFLEPPIYDPWAEELDEVPYRHVIDVFESTVWHTLDRRQLLAASREIENRAWQVGSGTLRVGFQRSGALEAMAPVYDRLAAETALDIHVYIDDDWARPSIPGVTIHADAGAEIGSVWVLVFDGDGDELWSGGLLAKEHDGGGFEGVWVDESRLVALLDRSLQQSV</sequence>
<dbReference type="Pfam" id="PF10069">
    <property type="entry name" value="DICT"/>
    <property type="match status" value="1"/>
</dbReference>
<protein>
    <submittedName>
        <fullName evidence="2">Sensor protein</fullName>
    </submittedName>
</protein>
<gene>
    <name evidence="2" type="ORF">GS429_18635</name>
</gene>
<dbReference type="PIRSF" id="PIRSF030471">
    <property type="entry name" value="STR_Vng0742h_prd"/>
    <property type="match status" value="1"/>
</dbReference>
<reference evidence="2 3" key="1">
    <citation type="submission" date="2020-01" db="EMBL/GenBank/DDBJ databases">
        <title>Natronorubrum sp. JWXQ-INN 674 isolated from Inner Mongolia Autonomous Region of China.</title>
        <authorList>
            <person name="Xue Q."/>
        </authorList>
    </citation>
    <scope>NUCLEOTIDE SEQUENCE [LARGE SCALE GENOMIC DNA]</scope>
    <source>
        <strain evidence="2 3">JWXQ-INN-674</strain>
    </source>
</reference>
<dbReference type="Proteomes" id="UP000434101">
    <property type="component" value="Unassembled WGS sequence"/>
</dbReference>
<dbReference type="AlphaFoldDB" id="A0A6B0VSD9"/>
<dbReference type="RefSeq" id="WP_160066983.1">
    <property type="nucleotide sequence ID" value="NZ_WUYX01000069.1"/>
</dbReference>
<organism evidence="2 3">
    <name type="scientific">Natronorubrum halalkaliphilum</name>
    <dbReference type="NCBI Taxonomy" id="2691917"/>
    <lineage>
        <taxon>Archaea</taxon>
        <taxon>Methanobacteriati</taxon>
        <taxon>Methanobacteriota</taxon>
        <taxon>Stenosarchaea group</taxon>
        <taxon>Halobacteria</taxon>
        <taxon>Halobacteriales</taxon>
        <taxon>Natrialbaceae</taxon>
        <taxon>Natronorubrum</taxon>
    </lineage>
</organism>
<comment type="caution">
    <text evidence="2">The sequence shown here is derived from an EMBL/GenBank/DDBJ whole genome shotgun (WGS) entry which is preliminary data.</text>
</comment>
<feature type="domain" description="DICT" evidence="1">
    <location>
        <begin position="109"/>
        <end position="199"/>
    </location>
</feature>
<keyword evidence="3" id="KW-1185">Reference proteome</keyword>